<feature type="chain" id="PRO_5040306376" evidence="2">
    <location>
        <begin position="17"/>
        <end position="93"/>
    </location>
</feature>
<evidence type="ECO:0000256" key="1">
    <source>
        <dbReference type="SAM" id="MobiDB-lite"/>
    </source>
</evidence>
<evidence type="ECO:0000313" key="4">
    <source>
        <dbReference type="Proteomes" id="UP000807353"/>
    </source>
</evidence>
<sequence length="93" mass="10399">MFIPQFLLTALPLISSYYPKVPEHHSPRTIVSLRIEGQHQTLFEGYVYTWPHDVDPEHGGKHRCDGTNADRNPKPGPTVTGTLDNAASRNGFT</sequence>
<feature type="region of interest" description="Disordered" evidence="1">
    <location>
        <begin position="57"/>
        <end position="93"/>
    </location>
</feature>
<comment type="caution">
    <text evidence="3">The sequence shown here is derived from an EMBL/GenBank/DDBJ whole genome shotgun (WGS) entry which is preliminary data.</text>
</comment>
<dbReference type="OrthoDB" id="10007757at2759"/>
<dbReference type="Proteomes" id="UP000807353">
    <property type="component" value="Unassembled WGS sequence"/>
</dbReference>
<name>A0A9P6CKP1_9AGAR</name>
<protein>
    <submittedName>
        <fullName evidence="3">Uncharacterized protein</fullName>
    </submittedName>
</protein>
<keyword evidence="2" id="KW-0732">Signal</keyword>
<keyword evidence="4" id="KW-1185">Reference proteome</keyword>
<gene>
    <name evidence="3" type="ORF">BDZ94DRAFT_1257899</name>
</gene>
<dbReference type="AlphaFoldDB" id="A0A9P6CKP1"/>
<proteinExistence type="predicted"/>
<reference evidence="3" key="1">
    <citation type="submission" date="2020-11" db="EMBL/GenBank/DDBJ databases">
        <authorList>
            <consortium name="DOE Joint Genome Institute"/>
            <person name="Ahrendt S."/>
            <person name="Riley R."/>
            <person name="Andreopoulos W."/>
            <person name="Labutti K."/>
            <person name="Pangilinan J."/>
            <person name="Ruiz-Duenas F.J."/>
            <person name="Barrasa J.M."/>
            <person name="Sanchez-Garcia M."/>
            <person name="Camarero S."/>
            <person name="Miyauchi S."/>
            <person name="Serrano A."/>
            <person name="Linde D."/>
            <person name="Babiker R."/>
            <person name="Drula E."/>
            <person name="Ayuso-Fernandez I."/>
            <person name="Pacheco R."/>
            <person name="Padilla G."/>
            <person name="Ferreira P."/>
            <person name="Barriuso J."/>
            <person name="Kellner H."/>
            <person name="Castanera R."/>
            <person name="Alfaro M."/>
            <person name="Ramirez L."/>
            <person name="Pisabarro A.G."/>
            <person name="Kuo A."/>
            <person name="Tritt A."/>
            <person name="Lipzen A."/>
            <person name="He G."/>
            <person name="Yan M."/>
            <person name="Ng V."/>
            <person name="Cullen D."/>
            <person name="Martin F."/>
            <person name="Rosso M.-N."/>
            <person name="Henrissat B."/>
            <person name="Hibbett D."/>
            <person name="Martinez A.T."/>
            <person name="Grigoriev I.V."/>
        </authorList>
    </citation>
    <scope>NUCLEOTIDE SEQUENCE</scope>
    <source>
        <strain evidence="3">CBS 247.69</strain>
    </source>
</reference>
<feature type="compositionally biased region" description="Polar residues" evidence="1">
    <location>
        <begin position="79"/>
        <end position="93"/>
    </location>
</feature>
<evidence type="ECO:0000313" key="3">
    <source>
        <dbReference type="EMBL" id="KAF9463973.1"/>
    </source>
</evidence>
<accession>A0A9P6CKP1</accession>
<feature type="signal peptide" evidence="2">
    <location>
        <begin position="1"/>
        <end position="16"/>
    </location>
</feature>
<evidence type="ECO:0000256" key="2">
    <source>
        <dbReference type="SAM" id="SignalP"/>
    </source>
</evidence>
<organism evidence="3 4">
    <name type="scientific">Collybia nuda</name>
    <dbReference type="NCBI Taxonomy" id="64659"/>
    <lineage>
        <taxon>Eukaryota</taxon>
        <taxon>Fungi</taxon>
        <taxon>Dikarya</taxon>
        <taxon>Basidiomycota</taxon>
        <taxon>Agaricomycotina</taxon>
        <taxon>Agaricomycetes</taxon>
        <taxon>Agaricomycetidae</taxon>
        <taxon>Agaricales</taxon>
        <taxon>Tricholomatineae</taxon>
        <taxon>Clitocybaceae</taxon>
        <taxon>Collybia</taxon>
    </lineage>
</organism>
<dbReference type="EMBL" id="MU150258">
    <property type="protein sequence ID" value="KAF9463973.1"/>
    <property type="molecule type" value="Genomic_DNA"/>
</dbReference>